<evidence type="ECO:0000313" key="1">
    <source>
        <dbReference type="EMBL" id="TET10097.1"/>
    </source>
</evidence>
<dbReference type="InterPro" id="IPR005235">
    <property type="entry name" value="YmdB-like"/>
</dbReference>
<dbReference type="AlphaFoldDB" id="A0A523RWG0"/>
<dbReference type="Gene3D" id="3.60.21.10">
    <property type="match status" value="1"/>
</dbReference>
<organism evidence="1 2">
    <name type="scientific">Aerophobetes bacterium</name>
    <dbReference type="NCBI Taxonomy" id="2030807"/>
    <lineage>
        <taxon>Bacteria</taxon>
        <taxon>Candidatus Aerophobota</taxon>
    </lineage>
</organism>
<accession>A0A523RWG0</accession>
<protein>
    <recommendedName>
        <fullName evidence="3">Metallophosphoesterase</fullName>
    </recommendedName>
</protein>
<reference evidence="1 2" key="1">
    <citation type="submission" date="2019-03" db="EMBL/GenBank/DDBJ databases">
        <title>Metabolic potential of uncultured bacteria and archaea associated with petroleum seepage in deep-sea sediments.</title>
        <authorList>
            <person name="Dong X."/>
            <person name="Hubert C."/>
        </authorList>
    </citation>
    <scope>NUCLEOTIDE SEQUENCE [LARGE SCALE GENOMIC DNA]</scope>
    <source>
        <strain evidence="1">E44_bin7</strain>
    </source>
</reference>
<proteinExistence type="predicted"/>
<dbReference type="InterPro" id="IPR029052">
    <property type="entry name" value="Metallo-depent_PP-like"/>
</dbReference>
<dbReference type="GO" id="GO:0004113">
    <property type="term" value="F:2',3'-cyclic-nucleotide 3'-phosphodiesterase activity"/>
    <property type="evidence" value="ECO:0007669"/>
    <property type="project" value="TreeGrafter"/>
</dbReference>
<name>A0A523RWG0_UNCAE</name>
<dbReference type="Pfam" id="PF13277">
    <property type="entry name" value="YmdB"/>
    <property type="match status" value="1"/>
</dbReference>
<sequence>MEFVIGNAENGAGGLGINPRISRELLGYGIDVLISGNHVWKDREIVDFLNREKRLLRPANYPGNPPGRGSILWENSSGLKIGIINLEGRVFMKNLDDPFQV</sequence>
<dbReference type="EMBL" id="SOKJ01000246">
    <property type="protein sequence ID" value="TET10097.1"/>
    <property type="molecule type" value="Genomic_DNA"/>
</dbReference>
<comment type="caution">
    <text evidence="1">The sequence shown here is derived from an EMBL/GenBank/DDBJ whole genome shotgun (WGS) entry which is preliminary data.</text>
</comment>
<dbReference type="SUPFAM" id="SSF56300">
    <property type="entry name" value="Metallo-dependent phosphatases"/>
    <property type="match status" value="1"/>
</dbReference>
<gene>
    <name evidence="1" type="ORF">E3J84_04425</name>
</gene>
<evidence type="ECO:0008006" key="3">
    <source>
        <dbReference type="Google" id="ProtNLM"/>
    </source>
</evidence>
<dbReference type="Proteomes" id="UP000316360">
    <property type="component" value="Unassembled WGS sequence"/>
</dbReference>
<dbReference type="PANTHER" id="PTHR36303">
    <property type="entry name" value="2',3'-CYCLIC-NUCLEOTIDE 2'-PHOSPHODIESTERASE"/>
    <property type="match status" value="1"/>
</dbReference>
<dbReference type="PANTHER" id="PTHR36303:SF1">
    <property type="entry name" value="2',3'-CYCLIC-NUCLEOTIDE 2'-PHOSPHODIESTERASE"/>
    <property type="match status" value="1"/>
</dbReference>
<evidence type="ECO:0000313" key="2">
    <source>
        <dbReference type="Proteomes" id="UP000316360"/>
    </source>
</evidence>